<accession>A0A7W8Z673</accession>
<sequence>MEIRWRDLVICDYEIDLMEGAAGRGALVEYDLYGRGLRVAPRVLLDDPVPLGRVRRPGVVDVPAARYDPFCAAVRDRLLTLDGALAARAAFDDARRVLTAGLALLEEHLAGAAPPPPLRDLAAATDAVMAFHTLNWLLPRERAEDHLSAVLGDRTAARACLLAQMVPAEPAHLLDVHAWLLECAADADAETFARRGGFLQRQGLAATPWEDPRHASALLERLARDGEDHLTAQVSALRESHRRASARRDDLYAAALLACAGDRAAHETTQAIGVVCELAADEEEFRKVAQQRLLRALRLLAETHRWDAFTLTLDGFAAAFEEVACAR</sequence>
<reference evidence="1 2" key="1">
    <citation type="submission" date="2020-08" db="EMBL/GenBank/DDBJ databases">
        <title>Sequencing the genomes of 1000 actinobacteria strains.</title>
        <authorList>
            <person name="Klenk H.-P."/>
        </authorList>
    </citation>
    <scope>NUCLEOTIDE SEQUENCE [LARGE SCALE GENOMIC DNA]</scope>
    <source>
        <strain evidence="1 2">DSM 45790</strain>
    </source>
</reference>
<protein>
    <submittedName>
        <fullName evidence="1">Uncharacterized protein</fullName>
    </submittedName>
</protein>
<comment type="caution">
    <text evidence="1">The sequence shown here is derived from an EMBL/GenBank/DDBJ whole genome shotgun (WGS) entry which is preliminary data.</text>
</comment>
<evidence type="ECO:0000313" key="1">
    <source>
        <dbReference type="EMBL" id="MBB5628214.1"/>
    </source>
</evidence>
<name>A0A7W8Z673_9ACTN</name>
<proteinExistence type="predicted"/>
<dbReference type="RefSeq" id="WP_184612768.1">
    <property type="nucleotide sequence ID" value="NZ_BOOS01000064.1"/>
</dbReference>
<dbReference type="EMBL" id="JACHBR010000001">
    <property type="protein sequence ID" value="MBB5628214.1"/>
    <property type="molecule type" value="Genomic_DNA"/>
</dbReference>
<keyword evidence="2" id="KW-1185">Reference proteome</keyword>
<organism evidence="1 2">
    <name type="scientific">Sphaerisporangium krabiense</name>
    <dbReference type="NCBI Taxonomy" id="763782"/>
    <lineage>
        <taxon>Bacteria</taxon>
        <taxon>Bacillati</taxon>
        <taxon>Actinomycetota</taxon>
        <taxon>Actinomycetes</taxon>
        <taxon>Streptosporangiales</taxon>
        <taxon>Streptosporangiaceae</taxon>
        <taxon>Sphaerisporangium</taxon>
    </lineage>
</organism>
<evidence type="ECO:0000313" key="2">
    <source>
        <dbReference type="Proteomes" id="UP000588112"/>
    </source>
</evidence>
<dbReference type="Proteomes" id="UP000588112">
    <property type="component" value="Unassembled WGS sequence"/>
</dbReference>
<gene>
    <name evidence="1" type="ORF">BJ981_003913</name>
</gene>
<dbReference type="AlphaFoldDB" id="A0A7W8Z673"/>